<organism evidence="3">
    <name type="scientific">Salvia splendens</name>
    <name type="common">Scarlet sage</name>
    <dbReference type="NCBI Taxonomy" id="180675"/>
    <lineage>
        <taxon>Eukaryota</taxon>
        <taxon>Viridiplantae</taxon>
        <taxon>Streptophyta</taxon>
        <taxon>Embryophyta</taxon>
        <taxon>Tracheophyta</taxon>
        <taxon>Spermatophyta</taxon>
        <taxon>Magnoliopsida</taxon>
        <taxon>eudicotyledons</taxon>
        <taxon>Gunneridae</taxon>
        <taxon>Pentapetalae</taxon>
        <taxon>asterids</taxon>
        <taxon>lamiids</taxon>
        <taxon>Lamiales</taxon>
        <taxon>Lamiaceae</taxon>
        <taxon>Nepetoideae</taxon>
        <taxon>Mentheae</taxon>
        <taxon>Salviinae</taxon>
        <taxon>Salvia</taxon>
        <taxon>Salvia subgen. Calosphace</taxon>
        <taxon>core Calosphace</taxon>
    </lineage>
</organism>
<feature type="domain" description="POX" evidence="2">
    <location>
        <begin position="264"/>
        <end position="362"/>
    </location>
</feature>
<proteinExistence type="predicted"/>
<comment type="caution">
    <text evidence="3">The sequence shown here is derived from an EMBL/GenBank/DDBJ whole genome shotgun (WGS) entry which is preliminary data.</text>
</comment>
<evidence type="ECO:0000256" key="1">
    <source>
        <dbReference type="SAM" id="MobiDB-lite"/>
    </source>
</evidence>
<dbReference type="InterPro" id="IPR006563">
    <property type="entry name" value="POX_dom"/>
</dbReference>
<protein>
    <recommendedName>
        <fullName evidence="2">POX domain-containing protein</fullName>
    </recommendedName>
</protein>
<keyword evidence="4" id="KW-1185">Reference proteome</keyword>
<name>A0A8X8XM92_SALSN</name>
<gene>
    <name evidence="3" type="ORF">SASPL_122783</name>
</gene>
<accession>A0A8X8XM92</accession>
<dbReference type="Proteomes" id="UP000298416">
    <property type="component" value="Unassembled WGS sequence"/>
</dbReference>
<reference evidence="3" key="2">
    <citation type="submission" date="2020-08" db="EMBL/GenBank/DDBJ databases">
        <title>Plant Genome Project.</title>
        <authorList>
            <person name="Zhang R.-G."/>
        </authorList>
    </citation>
    <scope>NUCLEOTIDE SEQUENCE</scope>
    <source>
        <strain evidence="3">Huo1</strain>
        <tissue evidence="3">Leaf</tissue>
    </source>
</reference>
<sequence length="365" mass="39914">MNSLRPELHIAQQSRRDKLRIQQDTYFPHDILSYDASEMINFSVNPLLNTGLLKRPEEAPFPTTVAATDAQYFSTWKTIGGSQDWVANHSSIYNSTNPISALNVKPNYQGYDQELHPSLANSDINGASSIYQNIALQDIELASLRHKSSVETGHGSPWVVGGNSSSQWCGELDFSRSNAQALSLSLSSFPPPKVHETQIAERGLLQTRGVCGSSNDQDLRTWKPEMLLPPINQNVSSGSRAPGAQGLTHRNPGPLGPFTGYATILRSSRFLRPAQQMLEELCCIAGPKDDEICDVSDEILDEARVSSEGATNNNEHSMGAFVFDGSSGKSQEAGGTSCSLDAHRPENHQRKAKLLFMKDEVGKCL</sequence>
<dbReference type="Pfam" id="PF07526">
    <property type="entry name" value="POX"/>
    <property type="match status" value="1"/>
</dbReference>
<evidence type="ECO:0000313" key="3">
    <source>
        <dbReference type="EMBL" id="KAG6415372.1"/>
    </source>
</evidence>
<dbReference type="AlphaFoldDB" id="A0A8X8XM92"/>
<reference evidence="3" key="1">
    <citation type="submission" date="2018-01" db="EMBL/GenBank/DDBJ databases">
        <authorList>
            <person name="Mao J.F."/>
        </authorList>
    </citation>
    <scope>NUCLEOTIDE SEQUENCE</scope>
    <source>
        <strain evidence="3">Huo1</strain>
        <tissue evidence="3">Leaf</tissue>
    </source>
</reference>
<feature type="region of interest" description="Disordered" evidence="1">
    <location>
        <begin position="234"/>
        <end position="253"/>
    </location>
</feature>
<dbReference type="EMBL" id="PNBA02000008">
    <property type="protein sequence ID" value="KAG6415372.1"/>
    <property type="molecule type" value="Genomic_DNA"/>
</dbReference>
<evidence type="ECO:0000259" key="2">
    <source>
        <dbReference type="Pfam" id="PF07526"/>
    </source>
</evidence>
<evidence type="ECO:0000313" key="4">
    <source>
        <dbReference type="Proteomes" id="UP000298416"/>
    </source>
</evidence>